<organism evidence="2 3">
    <name type="scientific">Parasitella parasitica</name>
    <dbReference type="NCBI Taxonomy" id="35722"/>
    <lineage>
        <taxon>Eukaryota</taxon>
        <taxon>Fungi</taxon>
        <taxon>Fungi incertae sedis</taxon>
        <taxon>Mucoromycota</taxon>
        <taxon>Mucoromycotina</taxon>
        <taxon>Mucoromycetes</taxon>
        <taxon>Mucorales</taxon>
        <taxon>Mucorineae</taxon>
        <taxon>Mucoraceae</taxon>
        <taxon>Parasitella</taxon>
    </lineage>
</organism>
<sequence length="668" mass="76767">MSNYNNSIPLEIWMIIFSFIKSPKQLLQCRLVCKKWDYPAETAMFSKNLEIDGENSVKLYNHLAKKSSRSHLVRAIDVDICSTDPDLINLLKVSFNPKMQHFASGLDPVGAGFFAVFLDIIKSLPKNTAYSMCTIPEPVVLSDRNYARVAYTFRRTLQHLQISANSRAMNTYLRQLKVFRSLITLKLDAESVDSVEDLDVILKNCPYLQELELTSPDNSNYAVKSHDTIAQWAKQSVTKVPSLEELTISFAHPDLVDYLMYKYPNVSCFMCEGDDYQHDNALRVLTATKNVRSFETSYYFERFRDIESTISAICSVDERPTTIASKICYRRVQEGYDAEMRLMVSLEEQQKSFQVNLDLAHHLSSQVHLQVLESWRMHTGHCPIRYLEVNLLNLEPAPNEDMITFYDIVDKTPVTERIDISVERIQYEPMAARSNQQRKLSNLNVSYAVIDSTALAQISEMFPDLNRLTLRSCCILDNNNRSNQGQAPEKVYNIYMPYSSFFSLNLVAAPESNYGYRGVHPQIRLMTEHSTISGYCYLRVSVLQADVHMYCRLKASSPPVFLTQQEFETRPYRAEDATVCIICANLVSLRIDLVGIVFDFHVKNYVLNSTGKEIDNSMMELESGSQDYSLMDEAYQLELLKKLQLKGQIWKSYTQDTIALEKKPLMFY</sequence>
<evidence type="ECO:0000313" key="2">
    <source>
        <dbReference type="EMBL" id="CEP14269.1"/>
    </source>
</evidence>
<name>A0A0B7N9Z1_9FUNG</name>
<dbReference type="Gene3D" id="1.20.1280.50">
    <property type="match status" value="1"/>
</dbReference>
<evidence type="ECO:0000259" key="1">
    <source>
        <dbReference type="Pfam" id="PF12937"/>
    </source>
</evidence>
<dbReference type="Proteomes" id="UP000054107">
    <property type="component" value="Unassembled WGS sequence"/>
</dbReference>
<evidence type="ECO:0000313" key="3">
    <source>
        <dbReference type="Proteomes" id="UP000054107"/>
    </source>
</evidence>
<dbReference type="Pfam" id="PF12937">
    <property type="entry name" value="F-box-like"/>
    <property type="match status" value="1"/>
</dbReference>
<dbReference type="CDD" id="cd09917">
    <property type="entry name" value="F-box_SF"/>
    <property type="match status" value="1"/>
</dbReference>
<dbReference type="SUPFAM" id="SSF81383">
    <property type="entry name" value="F-box domain"/>
    <property type="match status" value="1"/>
</dbReference>
<dbReference type="SUPFAM" id="SSF52047">
    <property type="entry name" value="RNI-like"/>
    <property type="match status" value="1"/>
</dbReference>
<dbReference type="AlphaFoldDB" id="A0A0B7N9Z1"/>
<feature type="domain" description="F-box" evidence="1">
    <location>
        <begin position="7"/>
        <end position="37"/>
    </location>
</feature>
<dbReference type="Gene3D" id="3.80.10.10">
    <property type="entry name" value="Ribonuclease Inhibitor"/>
    <property type="match status" value="1"/>
</dbReference>
<dbReference type="InterPro" id="IPR036047">
    <property type="entry name" value="F-box-like_dom_sf"/>
</dbReference>
<dbReference type="EMBL" id="LN731111">
    <property type="protein sequence ID" value="CEP14269.1"/>
    <property type="molecule type" value="Genomic_DNA"/>
</dbReference>
<gene>
    <name evidence="2" type="primary">PARPA_08438.1 scaffold 33036</name>
</gene>
<dbReference type="InterPro" id="IPR032675">
    <property type="entry name" value="LRR_dom_sf"/>
</dbReference>
<dbReference type="OrthoDB" id="2218526at2759"/>
<reference evidence="2 3" key="1">
    <citation type="submission" date="2014-09" db="EMBL/GenBank/DDBJ databases">
        <authorList>
            <person name="Ellenberger Sabrina"/>
        </authorList>
    </citation>
    <scope>NUCLEOTIDE SEQUENCE [LARGE SCALE GENOMIC DNA]</scope>
    <source>
        <strain evidence="2 3">CBS 412.66</strain>
    </source>
</reference>
<accession>A0A0B7N9Z1</accession>
<keyword evidence="3" id="KW-1185">Reference proteome</keyword>
<dbReference type="InterPro" id="IPR001810">
    <property type="entry name" value="F-box_dom"/>
</dbReference>
<proteinExistence type="predicted"/>
<protein>
    <recommendedName>
        <fullName evidence="1">F-box domain-containing protein</fullName>
    </recommendedName>
</protein>